<keyword evidence="4" id="KW-0975">Bacterial flagellum</keyword>
<comment type="subcellular location">
    <subcellularLocation>
        <location evidence="2">Bacterial flagellum basal body</location>
    </subcellularLocation>
</comment>
<dbReference type="InterPro" id="IPR016024">
    <property type="entry name" value="ARM-type_fold"/>
</dbReference>
<dbReference type="EMBL" id="CP036276">
    <property type="protein sequence ID" value="QDU42155.1"/>
    <property type="molecule type" value="Genomic_DNA"/>
</dbReference>
<feature type="compositionally biased region" description="Basic and acidic residues" evidence="5">
    <location>
        <begin position="607"/>
        <end position="619"/>
    </location>
</feature>
<dbReference type="RefSeq" id="WP_145374232.1">
    <property type="nucleotide sequence ID" value="NZ_CP036276.1"/>
</dbReference>
<keyword evidence="6" id="KW-0966">Cell projection</keyword>
<feature type="compositionally biased region" description="Low complexity" evidence="5">
    <location>
        <begin position="547"/>
        <end position="556"/>
    </location>
</feature>
<dbReference type="PANTHER" id="PTHR30381">
    <property type="entry name" value="FLAGELLAR P-RING PERIPLASMIC PROTEIN FLGI"/>
    <property type="match status" value="1"/>
</dbReference>
<proteinExistence type="predicted"/>
<dbReference type="SUPFAM" id="SSF48371">
    <property type="entry name" value="ARM repeat"/>
    <property type="match status" value="1"/>
</dbReference>
<evidence type="ECO:0000256" key="5">
    <source>
        <dbReference type="SAM" id="MobiDB-lite"/>
    </source>
</evidence>
<keyword evidence="6" id="KW-0282">Flagellum</keyword>
<dbReference type="InterPro" id="IPR001782">
    <property type="entry name" value="Flag_FlgI"/>
</dbReference>
<keyword evidence="6" id="KW-0969">Cilium</keyword>
<dbReference type="Gene3D" id="1.25.10.10">
    <property type="entry name" value="Leucine-rich Repeat Variant"/>
    <property type="match status" value="1"/>
</dbReference>
<gene>
    <name evidence="6" type="ORF">Mal52_06100</name>
</gene>
<dbReference type="GO" id="GO:0071973">
    <property type="term" value="P:bacterial-type flagellum-dependent cell motility"/>
    <property type="evidence" value="ECO:0007669"/>
    <property type="project" value="InterPro"/>
</dbReference>
<dbReference type="PROSITE" id="PS50077">
    <property type="entry name" value="HEAT_REPEAT"/>
    <property type="match status" value="1"/>
</dbReference>
<dbReference type="InterPro" id="IPR011989">
    <property type="entry name" value="ARM-like"/>
</dbReference>
<dbReference type="KEGG" id="sdyn:Mal52_06100"/>
<feature type="region of interest" description="Disordered" evidence="5">
    <location>
        <begin position="588"/>
        <end position="633"/>
    </location>
</feature>
<dbReference type="GO" id="GO:0009428">
    <property type="term" value="C:bacterial-type flagellum basal body, distal rod, P ring"/>
    <property type="evidence" value="ECO:0007669"/>
    <property type="project" value="InterPro"/>
</dbReference>
<name>A0A517ZI65_9PLAN</name>
<dbReference type="Pfam" id="PF02119">
    <property type="entry name" value="FlgI"/>
    <property type="match status" value="1"/>
</dbReference>
<evidence type="ECO:0000256" key="3">
    <source>
        <dbReference type="ARBA" id="ARBA00022729"/>
    </source>
</evidence>
<organism evidence="6 7">
    <name type="scientific">Symmachiella dynata</name>
    <dbReference type="NCBI Taxonomy" id="2527995"/>
    <lineage>
        <taxon>Bacteria</taxon>
        <taxon>Pseudomonadati</taxon>
        <taxon>Planctomycetota</taxon>
        <taxon>Planctomycetia</taxon>
        <taxon>Planctomycetales</taxon>
        <taxon>Planctomycetaceae</taxon>
        <taxon>Symmachiella</taxon>
    </lineage>
</organism>
<comment type="function">
    <text evidence="1">Assembles around the rod to form the L-ring and probably protects the motor/basal body from shearing forces during rotation.</text>
</comment>
<dbReference type="GO" id="GO:0030288">
    <property type="term" value="C:outer membrane-bounded periplasmic space"/>
    <property type="evidence" value="ECO:0007669"/>
    <property type="project" value="InterPro"/>
</dbReference>
<dbReference type="PANTHER" id="PTHR30381:SF0">
    <property type="entry name" value="FLAGELLAR P-RING PROTEIN"/>
    <property type="match status" value="1"/>
</dbReference>
<dbReference type="PRINTS" id="PR01010">
    <property type="entry name" value="FLGPRINGFLGI"/>
</dbReference>
<accession>A0A517ZI65</accession>
<feature type="region of interest" description="Disordered" evidence="5">
    <location>
        <begin position="546"/>
        <end position="566"/>
    </location>
</feature>
<dbReference type="Pfam" id="PF13646">
    <property type="entry name" value="HEAT_2"/>
    <property type="match status" value="1"/>
</dbReference>
<dbReference type="AlphaFoldDB" id="A0A517ZI65"/>
<protein>
    <submittedName>
        <fullName evidence="6">Flagellar basal body P-ring protein</fullName>
    </submittedName>
</protein>
<evidence type="ECO:0000256" key="4">
    <source>
        <dbReference type="ARBA" id="ARBA00023143"/>
    </source>
</evidence>
<evidence type="ECO:0000313" key="6">
    <source>
        <dbReference type="EMBL" id="QDU42155.1"/>
    </source>
</evidence>
<keyword evidence="3" id="KW-0732">Signal</keyword>
<dbReference type="GO" id="GO:0005198">
    <property type="term" value="F:structural molecule activity"/>
    <property type="evidence" value="ECO:0007669"/>
    <property type="project" value="InterPro"/>
</dbReference>
<dbReference type="PROSITE" id="PS51257">
    <property type="entry name" value="PROKAR_LIPOPROTEIN"/>
    <property type="match status" value="1"/>
</dbReference>
<evidence type="ECO:0000313" key="7">
    <source>
        <dbReference type="Proteomes" id="UP000319383"/>
    </source>
</evidence>
<evidence type="ECO:0000256" key="2">
    <source>
        <dbReference type="ARBA" id="ARBA00004117"/>
    </source>
</evidence>
<dbReference type="InterPro" id="IPR021133">
    <property type="entry name" value="HEAT_type_2"/>
</dbReference>
<reference evidence="6 7" key="1">
    <citation type="submission" date="2019-02" db="EMBL/GenBank/DDBJ databases">
        <title>Deep-cultivation of Planctomycetes and their phenomic and genomic characterization uncovers novel biology.</title>
        <authorList>
            <person name="Wiegand S."/>
            <person name="Jogler M."/>
            <person name="Boedeker C."/>
            <person name="Pinto D."/>
            <person name="Vollmers J."/>
            <person name="Rivas-Marin E."/>
            <person name="Kohn T."/>
            <person name="Peeters S.H."/>
            <person name="Heuer A."/>
            <person name="Rast P."/>
            <person name="Oberbeckmann S."/>
            <person name="Bunk B."/>
            <person name="Jeske O."/>
            <person name="Meyerdierks A."/>
            <person name="Storesund J.E."/>
            <person name="Kallscheuer N."/>
            <person name="Luecker S."/>
            <person name="Lage O.M."/>
            <person name="Pohl T."/>
            <person name="Merkel B.J."/>
            <person name="Hornburger P."/>
            <person name="Mueller R.-W."/>
            <person name="Bruemmer F."/>
            <person name="Labrenz M."/>
            <person name="Spormann A.M."/>
            <person name="Op den Camp H."/>
            <person name="Overmann J."/>
            <person name="Amann R."/>
            <person name="Jetten M.S.M."/>
            <person name="Mascher T."/>
            <person name="Medema M.H."/>
            <person name="Devos D.P."/>
            <person name="Kaster A.-K."/>
            <person name="Ovreas L."/>
            <person name="Rohde M."/>
            <person name="Galperin M.Y."/>
            <person name="Jogler C."/>
        </authorList>
    </citation>
    <scope>NUCLEOTIDE SEQUENCE [LARGE SCALE GENOMIC DNA]</scope>
    <source>
        <strain evidence="6 7">Mal52</strain>
    </source>
</reference>
<keyword evidence="7" id="KW-1185">Reference proteome</keyword>
<dbReference type="Proteomes" id="UP000319383">
    <property type="component" value="Chromosome"/>
</dbReference>
<sequence>MTRSTKMLLWGLLFSITLTGCAEIINFRSQTPEDEENIDLNNNAVETDYLAKMITIAGTQAMEVKGVALVTGLDGTGGDPPPSIYRSWLLDDMRRRKVRNPNQILRSPNTALVLVRAYIPPVVKKGDIFDVEIALPPNSDATSLRGGWMMECFLTEQAIVSGRAPMKGHTWATAKGPVLVSASSVEDSDASTLLKRGRVLAGGKARKERTLGVYLQSKYISFRNARRVENRINQRFFGYKNSQRKGLATAKTDEYIQLDVQESYKNNHSRYLQVIRQIAFRENAVQQRERLVRLQEKMMTPSLAAMSALRFEAIGKPSIPFLKQVLQDSTSLEVRFYAAEALAYLGDNSGAETLVEAAREERAFRVYALAALSIIDDTVSYYGLRQLINEESVELRYGAVRALWTLNKDDPFIRGEHLNDQFTLRVLPSSGEPMVHLTRSQRSEIVVFGDEQRMQTPVALTAGPHIMVNARSGDDTIMVSKFKLGEPDQRKEVSTRVADVIAAVADMGASYPDVAQMLSQASVQYNLPGRLEVDALPQGGRVYMRPVAGGESGSSSSRRKARVGGVNRTPNLYPVIRDSSGEIIVEEKESNDVEESDEAGEASVTDVRPDEDKEPEVLKKPGFFSGILNLDDE</sequence>
<evidence type="ECO:0000256" key="1">
    <source>
        <dbReference type="ARBA" id="ARBA00002591"/>
    </source>
</evidence>